<dbReference type="InParanoid" id="A9V2K7"/>
<sequence length="335" mass="38040">MAEAGGDSIAQLLSEAEATVASCERSHEAVERAVRQLQSLADLVSHANLFSSNEAYDECSNDTLRCLSVPFWLADVTARRVPSREDPERDAKRIFILKQTLQYYQKFLADLNQLQFPFASAEMLEAYVESTPGIRRSREVKIEHLKALRQTEGTVQELRAAIDRAEAQDDEDLARQHIIALLHMQLLKACEAIDMLGFELKMLEDIEERRRNNEEIMMRPPTNADRPPEKPLVLTKEMVQHMAVTGKSVDRANFKLLTRGYGPIGAPTMSLEEVADREVREALERQAQEKLAAANKQELPENSEEADYVDAMQGRAESDYWDNHKRGEGNRYNHG</sequence>
<dbReference type="PANTHER" id="PTHR10933:SF9">
    <property type="entry name" value="IMMUNOGLOBULIN-BINDING PROTEIN 1"/>
    <property type="match status" value="1"/>
</dbReference>
<dbReference type="GO" id="GO:0035303">
    <property type="term" value="P:regulation of dephosphorylation"/>
    <property type="evidence" value="ECO:0000318"/>
    <property type="project" value="GO_Central"/>
</dbReference>
<protein>
    <recommendedName>
        <fullName evidence="4">TAP42-like protein</fullName>
    </recommendedName>
</protein>
<dbReference type="InterPro" id="IPR038511">
    <property type="entry name" value="TAP42/TAP46-like_sf"/>
</dbReference>
<dbReference type="OMA" id="EYELCEA"/>
<keyword evidence="3" id="KW-1185">Reference proteome</keyword>
<dbReference type="eggNOG" id="KOG2830">
    <property type="taxonomic scope" value="Eukaryota"/>
</dbReference>
<reference evidence="2 3" key="1">
    <citation type="journal article" date="2008" name="Nature">
        <title>The genome of the choanoflagellate Monosiga brevicollis and the origin of metazoans.</title>
        <authorList>
            <consortium name="JGI Sequencing"/>
            <person name="King N."/>
            <person name="Westbrook M.J."/>
            <person name="Young S.L."/>
            <person name="Kuo A."/>
            <person name="Abedin M."/>
            <person name="Chapman J."/>
            <person name="Fairclough S."/>
            <person name="Hellsten U."/>
            <person name="Isogai Y."/>
            <person name="Letunic I."/>
            <person name="Marr M."/>
            <person name="Pincus D."/>
            <person name="Putnam N."/>
            <person name="Rokas A."/>
            <person name="Wright K.J."/>
            <person name="Zuzow R."/>
            <person name="Dirks W."/>
            <person name="Good M."/>
            <person name="Goodstein D."/>
            <person name="Lemons D."/>
            <person name="Li W."/>
            <person name="Lyons J.B."/>
            <person name="Morris A."/>
            <person name="Nichols S."/>
            <person name="Richter D.J."/>
            <person name="Salamov A."/>
            <person name="Bork P."/>
            <person name="Lim W.A."/>
            <person name="Manning G."/>
            <person name="Miller W.T."/>
            <person name="McGinnis W."/>
            <person name="Shapiro H."/>
            <person name="Tjian R."/>
            <person name="Grigoriev I.V."/>
            <person name="Rokhsar D."/>
        </authorList>
    </citation>
    <scope>NUCLEOTIDE SEQUENCE [LARGE SCALE GENOMIC DNA]</scope>
    <source>
        <strain evidence="3">MX1 / ATCC 50154</strain>
    </source>
</reference>
<dbReference type="Pfam" id="PF04177">
    <property type="entry name" value="TAP42"/>
    <property type="match status" value="1"/>
</dbReference>
<evidence type="ECO:0000313" key="3">
    <source>
        <dbReference type="Proteomes" id="UP000001357"/>
    </source>
</evidence>
<gene>
    <name evidence="2" type="ORF">MONBRDRAFT_37569</name>
</gene>
<feature type="compositionally biased region" description="Basic and acidic residues" evidence="1">
    <location>
        <begin position="316"/>
        <end position="335"/>
    </location>
</feature>
<dbReference type="KEGG" id="mbr:MONBRDRAFT_37569"/>
<dbReference type="PANTHER" id="PTHR10933">
    <property type="entry name" value="IMMUNOGLOBULIN-BINDING PROTEIN 1"/>
    <property type="match status" value="1"/>
</dbReference>
<dbReference type="Gene3D" id="1.25.40.540">
    <property type="entry name" value="TAP42-like family"/>
    <property type="match status" value="1"/>
</dbReference>
<dbReference type="GO" id="GO:0051721">
    <property type="term" value="F:protein phosphatase 2A binding"/>
    <property type="evidence" value="ECO:0000318"/>
    <property type="project" value="GO_Central"/>
</dbReference>
<accession>A9V2K7</accession>
<evidence type="ECO:0000313" key="2">
    <source>
        <dbReference type="EMBL" id="EDQ88393.1"/>
    </source>
</evidence>
<dbReference type="EMBL" id="CH991555">
    <property type="protein sequence ID" value="EDQ88393.1"/>
    <property type="molecule type" value="Genomic_DNA"/>
</dbReference>
<feature type="region of interest" description="Disordered" evidence="1">
    <location>
        <begin position="290"/>
        <end position="335"/>
    </location>
</feature>
<organism evidence="2 3">
    <name type="scientific">Monosiga brevicollis</name>
    <name type="common">Choanoflagellate</name>
    <dbReference type="NCBI Taxonomy" id="81824"/>
    <lineage>
        <taxon>Eukaryota</taxon>
        <taxon>Choanoflagellata</taxon>
        <taxon>Craspedida</taxon>
        <taxon>Salpingoecidae</taxon>
        <taxon>Monosiga</taxon>
    </lineage>
</organism>
<dbReference type="GO" id="GO:0009966">
    <property type="term" value="P:regulation of signal transduction"/>
    <property type="evidence" value="ECO:0007669"/>
    <property type="project" value="InterPro"/>
</dbReference>
<dbReference type="GO" id="GO:0005829">
    <property type="term" value="C:cytosol"/>
    <property type="evidence" value="ECO:0000318"/>
    <property type="project" value="GO_Central"/>
</dbReference>
<dbReference type="STRING" id="81824.A9V2K7"/>
<dbReference type="GeneID" id="5892058"/>
<evidence type="ECO:0000256" key="1">
    <source>
        <dbReference type="SAM" id="MobiDB-lite"/>
    </source>
</evidence>
<dbReference type="FunFam" id="1.25.40.540:FF:000006">
    <property type="entry name" value="Predicted protein"/>
    <property type="match status" value="1"/>
</dbReference>
<dbReference type="Proteomes" id="UP000001357">
    <property type="component" value="Unassembled WGS sequence"/>
</dbReference>
<proteinExistence type="predicted"/>
<dbReference type="AlphaFoldDB" id="A9V2K7"/>
<dbReference type="FunCoup" id="A9V2K7">
    <property type="interactions" value="904"/>
</dbReference>
<name>A9V2K7_MONBE</name>
<dbReference type="RefSeq" id="XP_001746986.1">
    <property type="nucleotide sequence ID" value="XM_001746934.1"/>
</dbReference>
<dbReference type="InterPro" id="IPR007304">
    <property type="entry name" value="TAP46-like"/>
</dbReference>
<evidence type="ECO:0008006" key="4">
    <source>
        <dbReference type="Google" id="ProtNLM"/>
    </source>
</evidence>